<reference evidence="8 9" key="1">
    <citation type="submission" date="2019-10" db="EMBL/GenBank/DDBJ databases">
        <title>Extracellular Electron Transfer in a Candidatus Methanoperedens spp. Enrichment Culture.</title>
        <authorList>
            <person name="Berger S."/>
            <person name="Rangel Shaw D."/>
            <person name="Berben T."/>
            <person name="In 'T Zandt M."/>
            <person name="Frank J."/>
            <person name="Reimann J."/>
            <person name="Jetten M.S.M."/>
            <person name="Welte C.U."/>
        </authorList>
    </citation>
    <scope>NUCLEOTIDE SEQUENCE [LARGE SCALE GENOMIC DNA]</scope>
    <source>
        <strain evidence="8">SB12</strain>
    </source>
</reference>
<keyword evidence="6" id="KW-0464">Manganese</keyword>
<dbReference type="AlphaFoldDB" id="A0A833LW62"/>
<gene>
    <name evidence="8" type="ORF">F9K24_15595</name>
</gene>
<dbReference type="Proteomes" id="UP000460298">
    <property type="component" value="Unassembled WGS sequence"/>
</dbReference>
<evidence type="ECO:0000256" key="6">
    <source>
        <dbReference type="ARBA" id="ARBA00023211"/>
    </source>
</evidence>
<evidence type="ECO:0000256" key="7">
    <source>
        <dbReference type="ARBA" id="ARBA00023277"/>
    </source>
</evidence>
<protein>
    <recommendedName>
        <fullName evidence="3">fructose-bisphosphatase</fullName>
        <ecNumber evidence="3">3.1.3.11</ecNumber>
    </recommendedName>
</protein>
<evidence type="ECO:0000256" key="1">
    <source>
        <dbReference type="ARBA" id="ARBA00001273"/>
    </source>
</evidence>
<sequence>MNSSSNSLSRSSSMKGMHEIAHRFLGVTDLVAREVIQYSGKNDRHLADYHAVEVMRDALNNLPYRTEILIGEGEKDEAPMLYAGEKLGMPVETTEPFCAVVDPLECTTNFARGLPDSMSVLMVARKGTIVPVPGTYMEQILLPKEVEDISGISLDMKPSELLPIVADALESHVSEITVVVQDRPRHQELIEQIREMGAGVALIESGSISAAAEIIRRKEGRYTMMWGTFGAPEGLIISFMAKASGFQFLGRVQPHNEKTELEAEKYGILGRTLSRDEWVEQDAILLISGIHSSVWLDGVRRIKIRNPKNRMLDMDVQRWRHLVSTVVWTMNSVEIVEQENGDLRSSRPFFA</sequence>
<evidence type="ECO:0000313" key="8">
    <source>
        <dbReference type="EMBL" id="KAB2930886.1"/>
    </source>
</evidence>
<evidence type="ECO:0000256" key="4">
    <source>
        <dbReference type="ARBA" id="ARBA00022723"/>
    </source>
</evidence>
<dbReference type="EC" id="3.1.3.11" evidence="3"/>
<keyword evidence="4" id="KW-0479">Metal-binding</keyword>
<dbReference type="InterPro" id="IPR004464">
    <property type="entry name" value="FBPase_class-2/SBPase"/>
</dbReference>
<dbReference type="Gene3D" id="3.30.540.10">
    <property type="entry name" value="Fructose-1,6-Bisphosphatase, subunit A, domain 1"/>
    <property type="match status" value="1"/>
</dbReference>
<keyword evidence="5" id="KW-0378">Hydrolase</keyword>
<proteinExistence type="inferred from homology"/>
<comment type="similarity">
    <text evidence="2">Belongs to the FBPase class 2 family.</text>
</comment>
<evidence type="ECO:0000256" key="3">
    <source>
        <dbReference type="ARBA" id="ARBA00013093"/>
    </source>
</evidence>
<comment type="catalytic activity">
    <reaction evidence="1">
        <text>beta-D-fructose 1,6-bisphosphate + H2O = beta-D-fructose 6-phosphate + phosphate</text>
        <dbReference type="Rhea" id="RHEA:11064"/>
        <dbReference type="ChEBI" id="CHEBI:15377"/>
        <dbReference type="ChEBI" id="CHEBI:32966"/>
        <dbReference type="ChEBI" id="CHEBI:43474"/>
        <dbReference type="ChEBI" id="CHEBI:57634"/>
        <dbReference type="EC" id="3.1.3.11"/>
    </reaction>
</comment>
<dbReference type="OrthoDB" id="9779353at2"/>
<dbReference type="PANTHER" id="PTHR30447">
    <property type="entry name" value="FRUCTOSE-1,6-BISPHOSPHATASE CLASS 2"/>
    <property type="match status" value="1"/>
</dbReference>
<accession>A0A833LW62</accession>
<dbReference type="GO" id="GO:0005829">
    <property type="term" value="C:cytosol"/>
    <property type="evidence" value="ECO:0007669"/>
    <property type="project" value="TreeGrafter"/>
</dbReference>
<dbReference type="GO" id="GO:0006071">
    <property type="term" value="P:glycerol metabolic process"/>
    <property type="evidence" value="ECO:0007669"/>
    <property type="project" value="InterPro"/>
</dbReference>
<dbReference type="Gene3D" id="3.40.190.90">
    <property type="match status" value="1"/>
</dbReference>
<evidence type="ECO:0000256" key="2">
    <source>
        <dbReference type="ARBA" id="ARBA00008989"/>
    </source>
</evidence>
<name>A0A833LW62_9LEPT</name>
<organism evidence="8 9">
    <name type="scientific">Leptonema illini</name>
    <dbReference type="NCBI Taxonomy" id="183"/>
    <lineage>
        <taxon>Bacteria</taxon>
        <taxon>Pseudomonadati</taxon>
        <taxon>Spirochaetota</taxon>
        <taxon>Spirochaetia</taxon>
        <taxon>Leptospirales</taxon>
        <taxon>Leptospiraceae</taxon>
        <taxon>Leptonema</taxon>
    </lineage>
</organism>
<comment type="caution">
    <text evidence="8">The sequence shown here is derived from an EMBL/GenBank/DDBJ whole genome shotgun (WGS) entry which is preliminary data.</text>
</comment>
<evidence type="ECO:0000256" key="5">
    <source>
        <dbReference type="ARBA" id="ARBA00022801"/>
    </source>
</evidence>
<dbReference type="EMBL" id="WBUI01000017">
    <property type="protein sequence ID" value="KAB2930886.1"/>
    <property type="molecule type" value="Genomic_DNA"/>
</dbReference>
<dbReference type="GO" id="GO:0046872">
    <property type="term" value="F:metal ion binding"/>
    <property type="evidence" value="ECO:0007669"/>
    <property type="project" value="UniProtKB-KW"/>
</dbReference>
<dbReference type="GO" id="GO:0042132">
    <property type="term" value="F:fructose 1,6-bisphosphate 1-phosphatase activity"/>
    <property type="evidence" value="ECO:0007669"/>
    <property type="project" value="UniProtKB-EC"/>
</dbReference>
<dbReference type="PANTHER" id="PTHR30447:SF0">
    <property type="entry name" value="FRUCTOSE-1,6-BISPHOSPHATASE 1 CLASS 2-RELATED"/>
    <property type="match status" value="1"/>
</dbReference>
<dbReference type="RefSeq" id="WP_078123466.1">
    <property type="nucleotide sequence ID" value="NZ_JQDG01000041.1"/>
</dbReference>
<dbReference type="SUPFAM" id="SSF56655">
    <property type="entry name" value="Carbohydrate phosphatase"/>
    <property type="match status" value="1"/>
</dbReference>
<dbReference type="GO" id="GO:0006094">
    <property type="term" value="P:gluconeogenesis"/>
    <property type="evidence" value="ECO:0007669"/>
    <property type="project" value="InterPro"/>
</dbReference>
<evidence type="ECO:0000313" key="9">
    <source>
        <dbReference type="Proteomes" id="UP000460298"/>
    </source>
</evidence>
<dbReference type="Pfam" id="PF03320">
    <property type="entry name" value="FBPase_glpX"/>
    <property type="match status" value="1"/>
</dbReference>
<keyword evidence="7" id="KW-0119">Carbohydrate metabolism</keyword>
<dbReference type="GO" id="GO:0030388">
    <property type="term" value="P:fructose 1,6-bisphosphate metabolic process"/>
    <property type="evidence" value="ECO:0007669"/>
    <property type="project" value="TreeGrafter"/>
</dbReference>